<dbReference type="Pfam" id="PF15341">
    <property type="entry name" value="SLX9"/>
    <property type="match status" value="1"/>
</dbReference>
<dbReference type="OrthoDB" id="3257095at2759"/>
<keyword evidence="8 11" id="KW-0472">Membrane</keyword>
<feature type="transmembrane region" description="Helical" evidence="11">
    <location>
        <begin position="339"/>
        <end position="360"/>
    </location>
</feature>
<reference evidence="12" key="1">
    <citation type="journal article" date="2020" name="Stud. Mycol.">
        <title>101 Dothideomycetes genomes: a test case for predicting lifestyles and emergence of pathogens.</title>
        <authorList>
            <person name="Haridas S."/>
            <person name="Albert R."/>
            <person name="Binder M."/>
            <person name="Bloem J."/>
            <person name="Labutti K."/>
            <person name="Salamov A."/>
            <person name="Andreopoulos B."/>
            <person name="Baker S."/>
            <person name="Barry K."/>
            <person name="Bills G."/>
            <person name="Bluhm B."/>
            <person name="Cannon C."/>
            <person name="Castanera R."/>
            <person name="Culley D."/>
            <person name="Daum C."/>
            <person name="Ezra D."/>
            <person name="Gonzalez J."/>
            <person name="Henrissat B."/>
            <person name="Kuo A."/>
            <person name="Liang C."/>
            <person name="Lipzen A."/>
            <person name="Lutzoni F."/>
            <person name="Magnuson J."/>
            <person name="Mondo S."/>
            <person name="Nolan M."/>
            <person name="Ohm R."/>
            <person name="Pangilinan J."/>
            <person name="Park H.-J."/>
            <person name="Ramirez L."/>
            <person name="Alfaro M."/>
            <person name="Sun H."/>
            <person name="Tritt A."/>
            <person name="Yoshinaga Y."/>
            <person name="Zwiers L.-H."/>
            <person name="Turgeon B."/>
            <person name="Goodwin S."/>
            <person name="Spatafora J."/>
            <person name="Crous P."/>
            <person name="Grigoriev I."/>
        </authorList>
    </citation>
    <scope>NUCLEOTIDE SEQUENCE</scope>
    <source>
        <strain evidence="12">CBS 122681</strain>
    </source>
</reference>
<feature type="compositionally biased region" description="Basic and acidic residues" evidence="10">
    <location>
        <begin position="1"/>
        <end position="11"/>
    </location>
</feature>
<evidence type="ECO:0000256" key="6">
    <source>
        <dbReference type="ARBA" id="ARBA00022692"/>
    </source>
</evidence>
<dbReference type="Proteomes" id="UP000799324">
    <property type="component" value="Unassembled WGS sequence"/>
</dbReference>
<comment type="similarity">
    <text evidence="3">Belongs to the SLX9 family.</text>
</comment>
<keyword evidence="13" id="KW-1185">Reference proteome</keyword>
<feature type="transmembrane region" description="Helical" evidence="11">
    <location>
        <begin position="282"/>
        <end position="304"/>
    </location>
</feature>
<dbReference type="EMBL" id="MU004289">
    <property type="protein sequence ID" value="KAF2662412.1"/>
    <property type="molecule type" value="Genomic_DNA"/>
</dbReference>
<dbReference type="GO" id="GO:0030688">
    <property type="term" value="C:preribosome, small subunit precursor"/>
    <property type="evidence" value="ECO:0007669"/>
    <property type="project" value="InterPro"/>
</dbReference>
<feature type="transmembrane region" description="Helical" evidence="11">
    <location>
        <begin position="177"/>
        <end position="197"/>
    </location>
</feature>
<evidence type="ECO:0000313" key="13">
    <source>
        <dbReference type="Proteomes" id="UP000799324"/>
    </source>
</evidence>
<dbReference type="AlphaFoldDB" id="A0A6A6TRG7"/>
<proteinExistence type="inferred from homology"/>
<evidence type="ECO:0000256" key="7">
    <source>
        <dbReference type="ARBA" id="ARBA00022989"/>
    </source>
</evidence>
<dbReference type="PANTHER" id="PTHR45649">
    <property type="entry name" value="AMINO-ACID PERMEASE BAT1"/>
    <property type="match status" value="1"/>
</dbReference>
<evidence type="ECO:0000256" key="8">
    <source>
        <dbReference type="ARBA" id="ARBA00023136"/>
    </source>
</evidence>
<accession>A0A6A6TRG7</accession>
<organism evidence="12 13">
    <name type="scientific">Lophiostoma macrostomum CBS 122681</name>
    <dbReference type="NCBI Taxonomy" id="1314788"/>
    <lineage>
        <taxon>Eukaryota</taxon>
        <taxon>Fungi</taxon>
        <taxon>Dikarya</taxon>
        <taxon>Ascomycota</taxon>
        <taxon>Pezizomycotina</taxon>
        <taxon>Dothideomycetes</taxon>
        <taxon>Pleosporomycetidae</taxon>
        <taxon>Pleosporales</taxon>
        <taxon>Lophiostomataceae</taxon>
        <taxon>Lophiostoma</taxon>
    </lineage>
</organism>
<evidence type="ECO:0000256" key="4">
    <source>
        <dbReference type="ARBA" id="ARBA00021321"/>
    </source>
</evidence>
<keyword evidence="7 11" id="KW-1133">Transmembrane helix</keyword>
<feature type="transmembrane region" description="Helical" evidence="11">
    <location>
        <begin position="129"/>
        <end position="157"/>
    </location>
</feature>
<feature type="transmembrane region" description="Helical" evidence="11">
    <location>
        <begin position="453"/>
        <end position="471"/>
    </location>
</feature>
<dbReference type="GO" id="GO:0005730">
    <property type="term" value="C:nucleolus"/>
    <property type="evidence" value="ECO:0007669"/>
    <property type="project" value="UniProtKB-SubCell"/>
</dbReference>
<feature type="transmembrane region" description="Helical" evidence="11">
    <location>
        <begin position="47"/>
        <end position="64"/>
    </location>
</feature>
<evidence type="ECO:0000256" key="9">
    <source>
        <dbReference type="ARBA" id="ARBA00023242"/>
    </source>
</evidence>
<evidence type="ECO:0000256" key="2">
    <source>
        <dbReference type="ARBA" id="ARBA00004604"/>
    </source>
</evidence>
<comment type="subcellular location">
    <subcellularLocation>
        <location evidence="1">Membrane</location>
        <topology evidence="1">Multi-pass membrane protein</topology>
    </subcellularLocation>
    <subcellularLocation>
        <location evidence="2">Nucleus</location>
        <location evidence="2">Nucleolus</location>
    </subcellularLocation>
</comment>
<dbReference type="PANTHER" id="PTHR45649:SF1">
    <property type="entry name" value="TRANSPORTER, PUTATIVE (EUROFUNG)-RELATED"/>
    <property type="match status" value="1"/>
</dbReference>
<feature type="transmembrane region" description="Helical" evidence="11">
    <location>
        <begin position="244"/>
        <end position="261"/>
    </location>
</feature>
<feature type="transmembrane region" description="Helical" evidence="11">
    <location>
        <begin position="84"/>
        <end position="108"/>
    </location>
</feature>
<dbReference type="GO" id="GO:0016020">
    <property type="term" value="C:membrane"/>
    <property type="evidence" value="ECO:0007669"/>
    <property type="project" value="UniProtKB-SubCell"/>
</dbReference>
<keyword evidence="9" id="KW-0539">Nucleus</keyword>
<feature type="transmembrane region" description="Helical" evidence="11">
    <location>
        <begin position="381"/>
        <end position="401"/>
    </location>
</feature>
<dbReference type="InterPro" id="IPR028160">
    <property type="entry name" value="Slx9-like"/>
</dbReference>
<name>A0A6A6TRG7_9PLEO</name>
<dbReference type="InterPro" id="IPR002293">
    <property type="entry name" value="AA/rel_permease1"/>
</dbReference>
<gene>
    <name evidence="12" type="ORF">K491DRAFT_709781</name>
</gene>
<feature type="transmembrane region" description="Helical" evidence="11">
    <location>
        <begin position="407"/>
        <end position="432"/>
    </location>
</feature>
<dbReference type="GO" id="GO:0022857">
    <property type="term" value="F:transmembrane transporter activity"/>
    <property type="evidence" value="ECO:0007669"/>
    <property type="project" value="InterPro"/>
</dbReference>
<evidence type="ECO:0000256" key="5">
    <source>
        <dbReference type="ARBA" id="ARBA00022448"/>
    </source>
</evidence>
<dbReference type="Pfam" id="PF13520">
    <property type="entry name" value="AA_permease_2"/>
    <property type="match status" value="1"/>
</dbReference>
<feature type="transmembrane region" description="Helical" evidence="11">
    <location>
        <begin position="204"/>
        <end position="224"/>
    </location>
</feature>
<dbReference type="GO" id="GO:0000462">
    <property type="term" value="P:maturation of SSU-rRNA from tricistronic rRNA transcript (SSU-rRNA, 5.8S rRNA, LSU-rRNA)"/>
    <property type="evidence" value="ECO:0007669"/>
    <property type="project" value="InterPro"/>
</dbReference>
<feature type="transmembrane region" description="Helical" evidence="11">
    <location>
        <begin position="483"/>
        <end position="503"/>
    </location>
</feature>
<dbReference type="GO" id="GO:0030686">
    <property type="term" value="C:90S preribosome"/>
    <property type="evidence" value="ECO:0007669"/>
    <property type="project" value="InterPro"/>
</dbReference>
<evidence type="ECO:0000256" key="10">
    <source>
        <dbReference type="SAM" id="MobiDB-lite"/>
    </source>
</evidence>
<feature type="region of interest" description="Disordered" evidence="10">
    <location>
        <begin position="1"/>
        <end position="29"/>
    </location>
</feature>
<evidence type="ECO:0000256" key="11">
    <source>
        <dbReference type="SAM" id="Phobius"/>
    </source>
</evidence>
<keyword evidence="6 11" id="KW-0812">Transmembrane</keyword>
<evidence type="ECO:0000256" key="3">
    <source>
        <dbReference type="ARBA" id="ARBA00011022"/>
    </source>
</evidence>
<feature type="region of interest" description="Disordered" evidence="10">
    <location>
        <begin position="520"/>
        <end position="594"/>
    </location>
</feature>
<keyword evidence="5" id="KW-0813">Transport</keyword>
<dbReference type="Gene3D" id="1.20.1740.10">
    <property type="entry name" value="Amino acid/polyamine transporter I"/>
    <property type="match status" value="1"/>
</dbReference>
<evidence type="ECO:0000313" key="12">
    <source>
        <dbReference type="EMBL" id="KAF2662412.1"/>
    </source>
</evidence>
<sequence>MAYTQDHEAADSKYMQTTSEGYGDTTGLSRDEKDMIRMGKVQETKRTFGLLPLLGFTTIMLNSWESVFPFFLTGFLNGGGPTLIYGYIFCFFGSIAMCASISELASMYPTSGGQYHWVALLAPAKWSKFLSWLTGWVSVLGWQAGCASGSFLGGTIIQGLLVLNDPSYNYQRWHGTLILYAVVLVTVFVNTIAIRILPALEGVILILHVLGFLAILIPLVHLAPISPTEFVFKTWSNGSGYADGLSWFVGLTTSSVLFIGFDGACHMAEEVKNASINVPRSMFFTIFLNGALGFSMMIVILYCIGDVDNALSTPTGYAFIEIFRNATQSNAGATAMTSILIAMIIFATFGFLASASRQLWAFARDKGLPFSNVFAMVDSRFAIPLYSIGLTAVISCLLGLINIGSSVAFNAIISLVAAGFFSTYIITISLMIRKRLSGEPIEYGPWNMGKWGMAVNVYAVAYSIIVTVFSFFPPATPVTAVSMNWSCAVYGGVIIFGLVFWLVSGRKQWQGPLMDRRFAEQAPTNKRSSLRAKSEARRAKPVPLPLSQPISKSKPDDSLFSASKKDKQKIKHSSFVSRIEKTASGSKKRRRPNKKLVANLESLADALPDLHDEDAQGEVVIGQAKIQTKSLKSRPGAMKKKEKLEKMERDRFNANLVQMASSAGGDRWAALKSHVQNNVERKPEFATK</sequence>
<protein>
    <recommendedName>
        <fullName evidence="4">Ribosome biogenesis protein SLX9</fullName>
    </recommendedName>
</protein>
<evidence type="ECO:0000256" key="1">
    <source>
        <dbReference type="ARBA" id="ARBA00004141"/>
    </source>
</evidence>